<dbReference type="RefSeq" id="WP_161482628.1">
    <property type="nucleotide sequence ID" value="NZ_WXEW01000008.1"/>
</dbReference>
<comment type="caution">
    <text evidence="2">The sequence shown here is derived from an EMBL/GenBank/DDBJ whole genome shotgun (WGS) entry which is preliminary data.</text>
</comment>
<protein>
    <submittedName>
        <fullName evidence="2">DUF3017 domain-containing protein</fullName>
    </submittedName>
</protein>
<feature type="transmembrane region" description="Helical" evidence="1">
    <location>
        <begin position="78"/>
        <end position="100"/>
    </location>
</feature>
<dbReference type="Pfam" id="PF11222">
    <property type="entry name" value="DUF3017"/>
    <property type="match status" value="1"/>
</dbReference>
<accession>A0A7C9NKP4</accession>
<evidence type="ECO:0000313" key="3">
    <source>
        <dbReference type="Proteomes" id="UP000479526"/>
    </source>
</evidence>
<organism evidence="2 3">
    <name type="scientific">Herbidospora solisilvae</name>
    <dbReference type="NCBI Taxonomy" id="2696284"/>
    <lineage>
        <taxon>Bacteria</taxon>
        <taxon>Bacillati</taxon>
        <taxon>Actinomycetota</taxon>
        <taxon>Actinomycetes</taxon>
        <taxon>Streptosporangiales</taxon>
        <taxon>Streptosporangiaceae</taxon>
        <taxon>Herbidospora</taxon>
    </lineage>
</organism>
<gene>
    <name evidence="2" type="ORF">GT755_28525</name>
</gene>
<evidence type="ECO:0000256" key="1">
    <source>
        <dbReference type="SAM" id="Phobius"/>
    </source>
</evidence>
<proteinExistence type="predicted"/>
<dbReference type="Proteomes" id="UP000479526">
    <property type="component" value="Unassembled WGS sequence"/>
</dbReference>
<feature type="transmembrane region" description="Helical" evidence="1">
    <location>
        <begin position="21"/>
        <end position="40"/>
    </location>
</feature>
<name>A0A7C9NKP4_9ACTN</name>
<reference evidence="2 3" key="1">
    <citation type="submission" date="2020-01" db="EMBL/GenBank/DDBJ databases">
        <title>Herbidospora sp. NEAU-GS84 nov., a novel actinomycete isolated from soil.</title>
        <authorList>
            <person name="Han L."/>
        </authorList>
    </citation>
    <scope>NUCLEOTIDE SEQUENCE [LARGE SCALE GENOMIC DNA]</scope>
    <source>
        <strain evidence="2 3">NEAU-GS84</strain>
    </source>
</reference>
<keyword evidence="3" id="KW-1185">Reference proteome</keyword>
<keyword evidence="1" id="KW-1133">Transmembrane helix</keyword>
<evidence type="ECO:0000313" key="2">
    <source>
        <dbReference type="EMBL" id="NAS25618.1"/>
    </source>
</evidence>
<sequence>MTTAHAEETEPTINTNARRMAWGAYVMVAAGAATGLILISELPEPWLGGVVLGAAFLAGAVLRLLLPRRHSGGLSVRSRLTDTLTLTVFGLLMVAAGVLLEVDLHPSDLIVDQARPSDSLVGQ</sequence>
<keyword evidence="1" id="KW-0472">Membrane</keyword>
<dbReference type="AlphaFoldDB" id="A0A7C9NKP4"/>
<dbReference type="EMBL" id="WXEW01000008">
    <property type="protein sequence ID" value="NAS25618.1"/>
    <property type="molecule type" value="Genomic_DNA"/>
</dbReference>
<dbReference type="InterPro" id="IPR021385">
    <property type="entry name" value="DUF3017"/>
</dbReference>
<feature type="transmembrane region" description="Helical" evidence="1">
    <location>
        <begin position="46"/>
        <end position="66"/>
    </location>
</feature>
<keyword evidence="1" id="KW-0812">Transmembrane</keyword>